<evidence type="ECO:0000256" key="3">
    <source>
        <dbReference type="ARBA" id="ARBA00022553"/>
    </source>
</evidence>
<dbReference type="STRING" id="494026.PGLA_14080"/>
<dbReference type="InterPro" id="IPR011006">
    <property type="entry name" value="CheY-like_superfamily"/>
</dbReference>
<feature type="domain" description="OmpR/PhoB-type" evidence="11">
    <location>
        <begin position="131"/>
        <end position="229"/>
    </location>
</feature>
<dbReference type="CDD" id="cd00383">
    <property type="entry name" value="trans_reg_C"/>
    <property type="match status" value="1"/>
</dbReference>
<dbReference type="Pfam" id="PF00486">
    <property type="entry name" value="Trans_reg_C"/>
    <property type="match status" value="1"/>
</dbReference>
<dbReference type="InterPro" id="IPR016032">
    <property type="entry name" value="Sig_transdc_resp-reg_C-effctor"/>
</dbReference>
<evidence type="ECO:0000256" key="6">
    <source>
        <dbReference type="ARBA" id="ARBA00023125"/>
    </source>
</evidence>
<dbReference type="Gene3D" id="1.10.10.10">
    <property type="entry name" value="Winged helix-like DNA-binding domain superfamily/Winged helix DNA-binding domain"/>
    <property type="match status" value="1"/>
</dbReference>
<name>A0A168KFW8_9BACL</name>
<evidence type="ECO:0000259" key="11">
    <source>
        <dbReference type="PROSITE" id="PS51755"/>
    </source>
</evidence>
<dbReference type="InterPro" id="IPR001867">
    <property type="entry name" value="OmpR/PhoB-type_DNA-bd"/>
</dbReference>
<evidence type="ECO:0000256" key="4">
    <source>
        <dbReference type="ARBA" id="ARBA00023012"/>
    </source>
</evidence>
<dbReference type="GO" id="GO:0000976">
    <property type="term" value="F:transcription cis-regulatory region binding"/>
    <property type="evidence" value="ECO:0007669"/>
    <property type="project" value="TreeGrafter"/>
</dbReference>
<dbReference type="OrthoDB" id="9790442at2"/>
<dbReference type="FunFam" id="3.40.50.2300:FF:000065">
    <property type="entry name" value="DNA-binding response regulator"/>
    <property type="match status" value="1"/>
</dbReference>
<feature type="DNA-binding region" description="OmpR/PhoB-type" evidence="9">
    <location>
        <begin position="131"/>
        <end position="229"/>
    </location>
</feature>
<dbReference type="CDD" id="cd18159">
    <property type="entry name" value="REC_OmpR_NsrR-like"/>
    <property type="match status" value="1"/>
</dbReference>
<dbReference type="SUPFAM" id="SSF52172">
    <property type="entry name" value="CheY-like"/>
    <property type="match status" value="1"/>
</dbReference>
<comment type="subcellular location">
    <subcellularLocation>
        <location evidence="1">Cytoplasm</location>
    </subcellularLocation>
</comment>
<keyword evidence="4" id="KW-0902">Two-component regulatory system</keyword>
<dbReference type="GO" id="GO:0032993">
    <property type="term" value="C:protein-DNA complex"/>
    <property type="evidence" value="ECO:0007669"/>
    <property type="project" value="TreeGrafter"/>
</dbReference>
<dbReference type="PANTHER" id="PTHR48111">
    <property type="entry name" value="REGULATOR OF RPOS"/>
    <property type="match status" value="1"/>
</dbReference>
<comment type="caution">
    <text evidence="12">The sequence shown here is derived from an EMBL/GenBank/DDBJ whole genome shotgun (WGS) entry which is preliminary data.</text>
</comment>
<evidence type="ECO:0000256" key="8">
    <source>
        <dbReference type="PROSITE-ProRule" id="PRU00169"/>
    </source>
</evidence>
<dbReference type="RefSeq" id="WP_068533743.1">
    <property type="nucleotide sequence ID" value="NZ_LVJH01000025.1"/>
</dbReference>
<organism evidence="12 13">
    <name type="scientific">Paenibacillus glacialis</name>
    <dbReference type="NCBI Taxonomy" id="494026"/>
    <lineage>
        <taxon>Bacteria</taxon>
        <taxon>Bacillati</taxon>
        <taxon>Bacillota</taxon>
        <taxon>Bacilli</taxon>
        <taxon>Bacillales</taxon>
        <taxon>Paenibacillaceae</taxon>
        <taxon>Paenibacillus</taxon>
    </lineage>
</organism>
<evidence type="ECO:0000256" key="5">
    <source>
        <dbReference type="ARBA" id="ARBA00023015"/>
    </source>
</evidence>
<proteinExistence type="predicted"/>
<dbReference type="SMART" id="SM00448">
    <property type="entry name" value="REC"/>
    <property type="match status" value="1"/>
</dbReference>
<dbReference type="PANTHER" id="PTHR48111:SF31">
    <property type="entry name" value="TRANSCRIPTIONAL REGULATORY PROTEIN YXDJ"/>
    <property type="match status" value="1"/>
</dbReference>
<evidence type="ECO:0000256" key="2">
    <source>
        <dbReference type="ARBA" id="ARBA00022490"/>
    </source>
</evidence>
<evidence type="ECO:0000256" key="9">
    <source>
        <dbReference type="PROSITE-ProRule" id="PRU01091"/>
    </source>
</evidence>
<dbReference type="Pfam" id="PF00072">
    <property type="entry name" value="Response_reg"/>
    <property type="match status" value="1"/>
</dbReference>
<dbReference type="InterPro" id="IPR001789">
    <property type="entry name" value="Sig_transdc_resp-reg_receiver"/>
</dbReference>
<sequence>MYRILIVEDDQRIAELLSSHLDKYGYEPIVTHQFDAIDQAFEQIMPHLVLLDVNLPKFDGYYWCKQIRKISSCPIIFISARTGELDQVMAMEYGGDDFVTKPFYYDVIVAKVKSQIRRSYGELSIAATDTEREVHFYGMTFFPERPELHYGQQRISLMKKEGDLLDLLINKYPRTVKREKIFEQMWDEKEFINENTLNVNVARLRKKFTELGIENAIETVKGLGYRLNVSWNEVDKE</sequence>
<evidence type="ECO:0000256" key="7">
    <source>
        <dbReference type="ARBA" id="ARBA00023163"/>
    </source>
</evidence>
<keyword evidence="5" id="KW-0805">Transcription regulation</keyword>
<dbReference type="EMBL" id="LVJH01000025">
    <property type="protein sequence ID" value="OAB41949.1"/>
    <property type="molecule type" value="Genomic_DNA"/>
</dbReference>
<dbReference type="InterPro" id="IPR036388">
    <property type="entry name" value="WH-like_DNA-bd_sf"/>
</dbReference>
<dbReference type="AlphaFoldDB" id="A0A168KFW8"/>
<dbReference type="PROSITE" id="PS50110">
    <property type="entry name" value="RESPONSE_REGULATORY"/>
    <property type="match status" value="1"/>
</dbReference>
<evidence type="ECO:0000259" key="10">
    <source>
        <dbReference type="PROSITE" id="PS50110"/>
    </source>
</evidence>
<keyword evidence="6 9" id="KW-0238">DNA-binding</keyword>
<dbReference type="Proteomes" id="UP000076967">
    <property type="component" value="Unassembled WGS sequence"/>
</dbReference>
<dbReference type="GO" id="GO:0000156">
    <property type="term" value="F:phosphorelay response regulator activity"/>
    <property type="evidence" value="ECO:0007669"/>
    <property type="project" value="TreeGrafter"/>
</dbReference>
<protein>
    <submittedName>
        <fullName evidence="12">DNA-binding response regulator</fullName>
    </submittedName>
</protein>
<gene>
    <name evidence="12" type="ORF">PGLA_14080</name>
</gene>
<keyword evidence="13" id="KW-1185">Reference proteome</keyword>
<dbReference type="Gene3D" id="3.40.50.2300">
    <property type="match status" value="1"/>
</dbReference>
<dbReference type="SUPFAM" id="SSF46894">
    <property type="entry name" value="C-terminal effector domain of the bipartite response regulators"/>
    <property type="match status" value="1"/>
</dbReference>
<dbReference type="PROSITE" id="PS51755">
    <property type="entry name" value="OMPR_PHOB"/>
    <property type="match status" value="1"/>
</dbReference>
<dbReference type="GO" id="GO:0006355">
    <property type="term" value="P:regulation of DNA-templated transcription"/>
    <property type="evidence" value="ECO:0007669"/>
    <property type="project" value="InterPro"/>
</dbReference>
<keyword evidence="7" id="KW-0804">Transcription</keyword>
<dbReference type="GO" id="GO:0005829">
    <property type="term" value="C:cytosol"/>
    <property type="evidence" value="ECO:0007669"/>
    <property type="project" value="TreeGrafter"/>
</dbReference>
<dbReference type="SMART" id="SM00862">
    <property type="entry name" value="Trans_reg_C"/>
    <property type="match status" value="1"/>
</dbReference>
<evidence type="ECO:0000313" key="12">
    <source>
        <dbReference type="EMBL" id="OAB41949.1"/>
    </source>
</evidence>
<feature type="domain" description="Response regulatory" evidence="10">
    <location>
        <begin position="3"/>
        <end position="116"/>
    </location>
</feature>
<evidence type="ECO:0000313" key="13">
    <source>
        <dbReference type="Proteomes" id="UP000076967"/>
    </source>
</evidence>
<reference evidence="12 13" key="1">
    <citation type="submission" date="2016-03" db="EMBL/GenBank/DDBJ databases">
        <title>Draft genome sequence of Paenibacillus glacialis DSM 22343.</title>
        <authorList>
            <person name="Shin S.-K."/>
            <person name="Yi H."/>
        </authorList>
    </citation>
    <scope>NUCLEOTIDE SEQUENCE [LARGE SCALE GENOMIC DNA]</scope>
    <source>
        <strain evidence="12 13">DSM 22343</strain>
    </source>
</reference>
<feature type="modified residue" description="4-aspartylphosphate" evidence="8">
    <location>
        <position position="52"/>
    </location>
</feature>
<dbReference type="InterPro" id="IPR039420">
    <property type="entry name" value="WalR-like"/>
</dbReference>
<accession>A0A168KFW8</accession>
<evidence type="ECO:0000256" key="1">
    <source>
        <dbReference type="ARBA" id="ARBA00004496"/>
    </source>
</evidence>
<keyword evidence="2" id="KW-0963">Cytoplasm</keyword>
<keyword evidence="3 8" id="KW-0597">Phosphoprotein</keyword>